<accession>A0A9X1X3Z0</accession>
<evidence type="ECO:0000313" key="1">
    <source>
        <dbReference type="EMBL" id="MCJ8147476.1"/>
    </source>
</evidence>
<sequence length="180" mass="20126">MSKTECLGAGDYSRWTILGQNDGLEGKAPQIDKRGQACAKHNIIIDSESYKVGYRKGLAVYCKPQNIFNLALQGKGQGQGSWLLQNGGSYTNCPLELQSELSSYYIVGYNYYQAKSQLDKLEKGIASARSSLKESSLKSEQREYYHGIISENTELLPSAKSSYEEARRELVQFKKQNGMN</sequence>
<evidence type="ECO:0000313" key="2">
    <source>
        <dbReference type="Proteomes" id="UP001139701"/>
    </source>
</evidence>
<dbReference type="InterPro" id="IPR021242">
    <property type="entry name" value="DUF2799"/>
</dbReference>
<organism evidence="1 2">
    <name type="scientific">Acinetobacter sedimenti</name>
    <dbReference type="NCBI Taxonomy" id="2919922"/>
    <lineage>
        <taxon>Bacteria</taxon>
        <taxon>Pseudomonadati</taxon>
        <taxon>Pseudomonadota</taxon>
        <taxon>Gammaproteobacteria</taxon>
        <taxon>Moraxellales</taxon>
        <taxon>Moraxellaceae</taxon>
        <taxon>Acinetobacter</taxon>
    </lineage>
</organism>
<dbReference type="AlphaFoldDB" id="A0A9X1X3Z0"/>
<keyword evidence="2" id="KW-1185">Reference proteome</keyword>
<reference evidence="1" key="1">
    <citation type="submission" date="2022-02" db="EMBL/GenBank/DDBJ databases">
        <title>Acinetobacter A3.8 sp. nov., isolated from Sediment (Zhairuo Island).</title>
        <authorList>
            <person name="Zheng K."/>
        </authorList>
    </citation>
    <scope>NUCLEOTIDE SEQUENCE</scope>
    <source>
        <strain evidence="1">A3.8</strain>
    </source>
</reference>
<dbReference type="RefSeq" id="WP_241573756.1">
    <property type="nucleotide sequence ID" value="NZ_JAKUML010000024.1"/>
</dbReference>
<comment type="caution">
    <text evidence="1">The sequence shown here is derived from an EMBL/GenBank/DDBJ whole genome shotgun (WGS) entry which is preliminary data.</text>
</comment>
<dbReference type="Proteomes" id="UP001139701">
    <property type="component" value="Unassembled WGS sequence"/>
</dbReference>
<name>A0A9X1X3Z0_9GAMM</name>
<dbReference type="Pfam" id="PF10973">
    <property type="entry name" value="DUF2799"/>
    <property type="match status" value="1"/>
</dbReference>
<dbReference type="EMBL" id="JAKUML010000024">
    <property type="protein sequence ID" value="MCJ8147476.1"/>
    <property type="molecule type" value="Genomic_DNA"/>
</dbReference>
<protein>
    <submittedName>
        <fullName evidence="1">DUF2799 domain-containing protein</fullName>
    </submittedName>
</protein>
<proteinExistence type="predicted"/>
<gene>
    <name evidence="1" type="ORF">MKI79_11390</name>
</gene>